<keyword evidence="1" id="KW-0812">Transmembrane</keyword>
<evidence type="ECO:0000256" key="1">
    <source>
        <dbReference type="SAM" id="Phobius"/>
    </source>
</evidence>
<feature type="transmembrane region" description="Helical" evidence="1">
    <location>
        <begin position="34"/>
        <end position="57"/>
    </location>
</feature>
<dbReference type="Pfam" id="PF11667">
    <property type="entry name" value="DUF3267"/>
    <property type="match status" value="1"/>
</dbReference>
<gene>
    <name evidence="2" type="ORF">FXB42_02995</name>
</gene>
<feature type="transmembrane region" description="Helical" evidence="1">
    <location>
        <begin position="7"/>
        <end position="28"/>
    </location>
</feature>
<dbReference type="EMBL" id="VSLA01000003">
    <property type="protein sequence ID" value="TYC87960.1"/>
    <property type="molecule type" value="Genomic_DNA"/>
</dbReference>
<sequence length="77" mass="8870">MKKERFLLGLILPFIVLTVIPVLFLMISTINNPLLSKIVIMNMVLSSLDVLSFYGILTKIPANAKIRNKETRSYWKF</sequence>
<dbReference type="InterPro" id="IPR021683">
    <property type="entry name" value="DUF3267"/>
</dbReference>
<evidence type="ECO:0000313" key="2">
    <source>
        <dbReference type="EMBL" id="TYC87960.1"/>
    </source>
</evidence>
<comment type="caution">
    <text evidence="2">The sequence shown here is derived from an EMBL/GenBank/DDBJ whole genome shotgun (WGS) entry which is preliminary data.</text>
</comment>
<keyword evidence="1" id="KW-1133">Transmembrane helix</keyword>
<evidence type="ECO:0000313" key="3">
    <source>
        <dbReference type="Proteomes" id="UP000322619"/>
    </source>
</evidence>
<protein>
    <submittedName>
        <fullName evidence="2">DUF3267 domain-containing protein</fullName>
    </submittedName>
</protein>
<dbReference type="AlphaFoldDB" id="A0A5D0WUJ4"/>
<keyword evidence="1" id="KW-0472">Membrane</keyword>
<name>A0A5D0WUJ4_9FIRM</name>
<organism evidence="2 3">
    <name type="scientific">Acetobacterium wieringae</name>
    <dbReference type="NCBI Taxonomy" id="52694"/>
    <lineage>
        <taxon>Bacteria</taxon>
        <taxon>Bacillati</taxon>
        <taxon>Bacillota</taxon>
        <taxon>Clostridia</taxon>
        <taxon>Eubacteriales</taxon>
        <taxon>Eubacteriaceae</taxon>
        <taxon>Acetobacterium</taxon>
    </lineage>
</organism>
<reference evidence="2 3" key="1">
    <citation type="submission" date="2019-08" db="EMBL/GenBank/DDBJ databases">
        <title>Isolation and enrichment of carboxydotrophic bacteria from anaerobic sludge for the production of bio-based chemicals from syngas.</title>
        <authorList>
            <person name="Antares A.L."/>
            <person name="Moreira J."/>
            <person name="Diender M."/>
            <person name="Parshina S.N."/>
            <person name="Stams A.J.M."/>
            <person name="Alves M."/>
            <person name="Alves J.I."/>
            <person name="Sousa D.Z."/>
        </authorList>
    </citation>
    <scope>NUCLEOTIDE SEQUENCE [LARGE SCALE GENOMIC DNA]</scope>
    <source>
        <strain evidence="2 3">JM</strain>
    </source>
</reference>
<dbReference type="Proteomes" id="UP000322619">
    <property type="component" value="Unassembled WGS sequence"/>
</dbReference>
<proteinExistence type="predicted"/>
<accession>A0A5D0WUJ4</accession>